<name>A0A7G5B0X9_9CAUD</name>
<dbReference type="RefSeq" id="YP_009999838.1">
    <property type="nucleotide sequence ID" value="NC_053009.1"/>
</dbReference>
<dbReference type="KEGG" id="vg:62682472"/>
<dbReference type="Proteomes" id="UP000515430">
    <property type="component" value="Segment"/>
</dbReference>
<evidence type="ECO:0000313" key="1">
    <source>
        <dbReference type="EMBL" id="QMV29952.1"/>
    </source>
</evidence>
<sequence>MKKIAATTLFYIILLCCIVAILKTGAAISCNDIRKETNMPTKYSMTSGCYIQDPAGHWWPI</sequence>
<accession>A0A7G5B0X9</accession>
<organism evidence="1 2">
    <name type="scientific">Providencia phage vB_PreS-PibeRecoleta</name>
    <dbReference type="NCBI Taxonomy" id="2761109"/>
    <lineage>
        <taxon>Viruses</taxon>
        <taxon>Duplodnaviria</taxon>
        <taxon>Heunggongvirae</taxon>
        <taxon>Uroviricota</taxon>
        <taxon>Caudoviricetes</taxon>
        <taxon>Casjensviridae</taxon>
        <taxon>Redjacvirus</taxon>
        <taxon>Redjacvirus piberecoleta</taxon>
    </lineage>
</organism>
<proteinExistence type="predicted"/>
<protein>
    <submittedName>
        <fullName evidence="1">Uncharacterized protein</fullName>
    </submittedName>
</protein>
<reference evidence="2" key="1">
    <citation type="submission" date="2020-06" db="EMBL/GenBank/DDBJ databases">
        <title>Complete genome sequences of Providencia rettgeri bacteriophages PibeRecoleta, Stilesk and PatoteraRojo.</title>
        <authorList>
            <person name="Batinovic S."/>
            <person name="Chan H.T."/>
            <person name="Stiles J."/>
            <person name="Petrovski S."/>
        </authorList>
    </citation>
    <scope>NUCLEOTIDE SEQUENCE [LARGE SCALE GENOMIC DNA]</scope>
</reference>
<dbReference type="GeneID" id="62682472"/>
<keyword evidence="2" id="KW-1185">Reference proteome</keyword>
<evidence type="ECO:0000313" key="2">
    <source>
        <dbReference type="Proteomes" id="UP000515430"/>
    </source>
</evidence>
<dbReference type="EMBL" id="MT675124">
    <property type="protein sequence ID" value="QMV29952.1"/>
    <property type="molecule type" value="Genomic_DNA"/>
</dbReference>